<evidence type="ECO:0000313" key="2">
    <source>
        <dbReference type="EMBL" id="KAJ6836052.1"/>
    </source>
</evidence>
<name>A0AAX6H5H3_IRIPA</name>
<proteinExistence type="predicted"/>
<dbReference type="EMBL" id="JANAVB010012597">
    <property type="protein sequence ID" value="KAJ6836052.1"/>
    <property type="molecule type" value="Genomic_DNA"/>
</dbReference>
<feature type="region of interest" description="Disordered" evidence="1">
    <location>
        <begin position="43"/>
        <end position="84"/>
    </location>
</feature>
<gene>
    <name evidence="2" type="ORF">M6B38_328955</name>
</gene>
<keyword evidence="3" id="KW-1185">Reference proteome</keyword>
<reference evidence="2" key="1">
    <citation type="journal article" date="2023" name="GigaByte">
        <title>Genome assembly of the bearded iris, Iris pallida Lam.</title>
        <authorList>
            <person name="Bruccoleri R.E."/>
            <person name="Oakeley E.J."/>
            <person name="Faust A.M.E."/>
            <person name="Altorfer M."/>
            <person name="Dessus-Babus S."/>
            <person name="Burckhardt D."/>
            <person name="Oertli M."/>
            <person name="Naumann U."/>
            <person name="Petersen F."/>
            <person name="Wong J."/>
        </authorList>
    </citation>
    <scope>NUCLEOTIDE SEQUENCE</scope>
    <source>
        <strain evidence="2">GSM-AAB239-AS_SAM_17_03QT</strain>
    </source>
</reference>
<evidence type="ECO:0000313" key="3">
    <source>
        <dbReference type="Proteomes" id="UP001140949"/>
    </source>
</evidence>
<protein>
    <submittedName>
        <fullName evidence="2">Uncharacterized protein</fullName>
    </submittedName>
</protein>
<sequence>MLPTADGCGFVGWAPEGGGRQASGGALWEAVVQGRELRRRAVEARRQHRLGVAHGAGGEEPSRRSPSGARRARTGVEATAMMENRVEPWDTVFQSTGADG</sequence>
<dbReference type="AlphaFoldDB" id="A0AAX6H5H3"/>
<comment type="caution">
    <text evidence="2">The sequence shown here is derived from an EMBL/GenBank/DDBJ whole genome shotgun (WGS) entry which is preliminary data.</text>
</comment>
<dbReference type="Proteomes" id="UP001140949">
    <property type="component" value="Unassembled WGS sequence"/>
</dbReference>
<organism evidence="2 3">
    <name type="scientific">Iris pallida</name>
    <name type="common">Sweet iris</name>
    <dbReference type="NCBI Taxonomy" id="29817"/>
    <lineage>
        <taxon>Eukaryota</taxon>
        <taxon>Viridiplantae</taxon>
        <taxon>Streptophyta</taxon>
        <taxon>Embryophyta</taxon>
        <taxon>Tracheophyta</taxon>
        <taxon>Spermatophyta</taxon>
        <taxon>Magnoliopsida</taxon>
        <taxon>Liliopsida</taxon>
        <taxon>Asparagales</taxon>
        <taxon>Iridaceae</taxon>
        <taxon>Iridoideae</taxon>
        <taxon>Irideae</taxon>
        <taxon>Iris</taxon>
    </lineage>
</organism>
<accession>A0AAX6H5H3</accession>
<evidence type="ECO:0000256" key="1">
    <source>
        <dbReference type="SAM" id="MobiDB-lite"/>
    </source>
</evidence>
<reference evidence="2" key="2">
    <citation type="submission" date="2023-04" db="EMBL/GenBank/DDBJ databases">
        <authorList>
            <person name="Bruccoleri R.E."/>
            <person name="Oakeley E.J."/>
            <person name="Faust A.-M."/>
            <person name="Dessus-Babus S."/>
            <person name="Altorfer M."/>
            <person name="Burckhardt D."/>
            <person name="Oertli M."/>
            <person name="Naumann U."/>
            <person name="Petersen F."/>
            <person name="Wong J."/>
        </authorList>
    </citation>
    <scope>NUCLEOTIDE SEQUENCE</scope>
    <source>
        <strain evidence="2">GSM-AAB239-AS_SAM_17_03QT</strain>
        <tissue evidence="2">Leaf</tissue>
    </source>
</reference>